<dbReference type="GO" id="GO:0006352">
    <property type="term" value="P:DNA-templated transcription initiation"/>
    <property type="evidence" value="ECO:0007669"/>
    <property type="project" value="InterPro"/>
</dbReference>
<dbReference type="InterPro" id="IPR013324">
    <property type="entry name" value="RNA_pol_sigma_r3/r4-like"/>
</dbReference>
<protein>
    <submittedName>
        <fullName evidence="2">RNA polymerase sigma factor</fullName>
    </submittedName>
</protein>
<dbReference type="RefSeq" id="WP_103240176.1">
    <property type="nucleotide sequence ID" value="NZ_JANJZD010000013.1"/>
</dbReference>
<dbReference type="GO" id="GO:0003700">
    <property type="term" value="F:DNA-binding transcription factor activity"/>
    <property type="evidence" value="ECO:0007669"/>
    <property type="project" value="InterPro"/>
</dbReference>
<dbReference type="AlphaFoldDB" id="A0A2K4ZHZ7"/>
<evidence type="ECO:0000313" key="3">
    <source>
        <dbReference type="Proteomes" id="UP000236311"/>
    </source>
</evidence>
<gene>
    <name evidence="2" type="ORF">AMURIS_02830</name>
</gene>
<keyword evidence="3" id="KW-1185">Reference proteome</keyword>
<dbReference type="InterPro" id="IPR007630">
    <property type="entry name" value="RNA_pol_sigma70_r4"/>
</dbReference>
<sequence>MPCTEAYKEHIMYTFNGFCKTVIRFAALNAWRDRSRRRQKEISLEYLTEEKFYPLGTTDEYFEAPYEEYPITICGQTVILTNGELAAALLSLPKKNREIIFLYFFGDYTQQEIGEMYGRCRSTTGYQIRRTLKLLQRKMEVLSHGESESFAL</sequence>
<name>A0A2K4ZHZ7_9FIRM</name>
<reference evidence="2 3" key="1">
    <citation type="submission" date="2018-01" db="EMBL/GenBank/DDBJ databases">
        <authorList>
            <person name="Gaut B.S."/>
            <person name="Morton B.R."/>
            <person name="Clegg M.T."/>
            <person name="Duvall M.R."/>
        </authorList>
    </citation>
    <scope>NUCLEOTIDE SEQUENCE [LARGE SCALE GENOMIC DNA]</scope>
    <source>
        <strain evidence="2">GP69</strain>
    </source>
</reference>
<evidence type="ECO:0000259" key="1">
    <source>
        <dbReference type="Pfam" id="PF04545"/>
    </source>
</evidence>
<accession>A0A2K4ZHZ7</accession>
<evidence type="ECO:0000313" key="2">
    <source>
        <dbReference type="EMBL" id="SOY30107.1"/>
    </source>
</evidence>
<dbReference type="Pfam" id="PF04545">
    <property type="entry name" value="Sigma70_r4"/>
    <property type="match status" value="1"/>
</dbReference>
<feature type="domain" description="RNA polymerase sigma-70 region 4" evidence="1">
    <location>
        <begin position="88"/>
        <end position="135"/>
    </location>
</feature>
<dbReference type="OrthoDB" id="9787667at2"/>
<dbReference type="Gene3D" id="1.10.10.10">
    <property type="entry name" value="Winged helix-like DNA-binding domain superfamily/Winged helix DNA-binding domain"/>
    <property type="match status" value="1"/>
</dbReference>
<proteinExistence type="predicted"/>
<dbReference type="EMBL" id="OFSM01000014">
    <property type="protein sequence ID" value="SOY30107.1"/>
    <property type="molecule type" value="Genomic_DNA"/>
</dbReference>
<organism evidence="2 3">
    <name type="scientific">Acetatifactor muris</name>
    <dbReference type="NCBI Taxonomy" id="879566"/>
    <lineage>
        <taxon>Bacteria</taxon>
        <taxon>Bacillati</taxon>
        <taxon>Bacillota</taxon>
        <taxon>Clostridia</taxon>
        <taxon>Lachnospirales</taxon>
        <taxon>Lachnospiraceae</taxon>
        <taxon>Acetatifactor</taxon>
    </lineage>
</organism>
<dbReference type="SUPFAM" id="SSF88659">
    <property type="entry name" value="Sigma3 and sigma4 domains of RNA polymerase sigma factors"/>
    <property type="match status" value="1"/>
</dbReference>
<dbReference type="InterPro" id="IPR036388">
    <property type="entry name" value="WH-like_DNA-bd_sf"/>
</dbReference>
<dbReference type="Proteomes" id="UP000236311">
    <property type="component" value="Unassembled WGS sequence"/>
</dbReference>